<evidence type="ECO:0000256" key="6">
    <source>
        <dbReference type="SAM" id="MobiDB-lite"/>
    </source>
</evidence>
<feature type="compositionally biased region" description="Basic and acidic residues" evidence="6">
    <location>
        <begin position="298"/>
        <end position="307"/>
    </location>
</feature>
<evidence type="ECO:0000313" key="9">
    <source>
        <dbReference type="Proteomes" id="UP001274830"/>
    </source>
</evidence>
<sequence>MGGRQLIWRGLKEIQAAAAKPLVTTKPTTTTMLPTSSIIHEGVFAINKPPAITSAQVIRDVQRHFNPSTLFAPWMKHEHDKKDAESHNQRNKRKSWKQQQPPQLKMGHGGTLDPLATGVLILGVGSGTKALNSFLGCTKSYEAVMLFGAATDTYDCEGKVVARKGYEHITRDAVEEALKQFKGEIMQRPPIFSALRVQGKRLYEYAREGKEVPVEIQERPLKVDELELMEWYEGGSHKWKWPEQEAGPEEKEVVEKVLHLGGDVAAEKDKEQSSSGAKRKREVEETVGGNVVDAEAGQEAKRTKSSPEPESALASGAMPSAETADANYPPWTTDATIETITAVPSTEPCPAPAIRLRMTVSSGFYVRSLAHDLGAAVGSLAIMTSLVRTRQGEFELGKNVLQYDELAEGEEVWEPKVRVMLKDWQEGRNTSGGLVAGEGEGQNEGDGKEEVGKQADGGNVGDENEGEDEDGRAKRANAKPERRAKIRRNSSSDGGA</sequence>
<dbReference type="PANTHER" id="PTHR13767:SF2">
    <property type="entry name" value="PSEUDOURIDYLATE SYNTHASE TRUB1"/>
    <property type="match status" value="1"/>
</dbReference>
<dbReference type="PANTHER" id="PTHR13767">
    <property type="entry name" value="TRNA-PSEUDOURIDINE SYNTHASE"/>
    <property type="match status" value="1"/>
</dbReference>
<comment type="caution">
    <text evidence="8">The sequence shown here is derived from an EMBL/GenBank/DDBJ whole genome shotgun (WGS) entry which is preliminary data.</text>
</comment>
<evidence type="ECO:0000256" key="4">
    <source>
        <dbReference type="ARBA" id="ARBA00022694"/>
    </source>
</evidence>
<evidence type="ECO:0000256" key="1">
    <source>
        <dbReference type="ARBA" id="ARBA00001166"/>
    </source>
</evidence>
<dbReference type="GO" id="GO:0005634">
    <property type="term" value="C:nucleus"/>
    <property type="evidence" value="ECO:0007669"/>
    <property type="project" value="TreeGrafter"/>
</dbReference>
<feature type="region of interest" description="Disordered" evidence="6">
    <location>
        <begin position="261"/>
        <end position="331"/>
    </location>
</feature>
<dbReference type="InterPro" id="IPR002501">
    <property type="entry name" value="PsdUridine_synth_N"/>
</dbReference>
<evidence type="ECO:0000256" key="5">
    <source>
        <dbReference type="ARBA" id="ARBA00023235"/>
    </source>
</evidence>
<dbReference type="GO" id="GO:1990481">
    <property type="term" value="P:mRNA pseudouridine synthesis"/>
    <property type="evidence" value="ECO:0007669"/>
    <property type="project" value="TreeGrafter"/>
</dbReference>
<evidence type="ECO:0000256" key="2">
    <source>
        <dbReference type="ARBA" id="ARBA00008999"/>
    </source>
</evidence>
<evidence type="ECO:0000313" key="8">
    <source>
        <dbReference type="EMBL" id="KAK3679975.1"/>
    </source>
</evidence>
<dbReference type="RefSeq" id="XP_064699335.1">
    <property type="nucleotide sequence ID" value="XM_064833066.1"/>
</dbReference>
<dbReference type="SUPFAM" id="SSF55120">
    <property type="entry name" value="Pseudouridine synthase"/>
    <property type="match status" value="1"/>
</dbReference>
<feature type="compositionally biased region" description="Gly residues" evidence="6">
    <location>
        <begin position="434"/>
        <end position="444"/>
    </location>
</feature>
<gene>
    <name evidence="8" type="primary">PUS4</name>
    <name evidence="8" type="ORF">LTR78_000352</name>
</gene>
<feature type="region of interest" description="Disordered" evidence="6">
    <location>
        <begin position="428"/>
        <end position="496"/>
    </location>
</feature>
<protein>
    <recommendedName>
        <fullName evidence="3">tRNA pseudouridine(55) synthase</fullName>
        <ecNumber evidence="3">5.4.99.25</ecNumber>
    </recommendedName>
</protein>
<dbReference type="EC" id="5.4.99.25" evidence="3"/>
<dbReference type="GO" id="GO:0003723">
    <property type="term" value="F:RNA binding"/>
    <property type="evidence" value="ECO:0007669"/>
    <property type="project" value="InterPro"/>
</dbReference>
<comment type="catalytic activity">
    <reaction evidence="1">
        <text>a uridine in mRNA = a pseudouridine in mRNA</text>
        <dbReference type="Rhea" id="RHEA:56644"/>
        <dbReference type="Rhea" id="RHEA-COMP:14658"/>
        <dbReference type="Rhea" id="RHEA-COMP:14659"/>
        <dbReference type="ChEBI" id="CHEBI:65314"/>
        <dbReference type="ChEBI" id="CHEBI:65315"/>
    </reaction>
</comment>
<dbReference type="HAMAP" id="MF_01080">
    <property type="entry name" value="TruB_bact"/>
    <property type="match status" value="1"/>
</dbReference>
<keyword evidence="4" id="KW-0819">tRNA processing</keyword>
<name>A0AAE0WYA9_9PEZI</name>
<dbReference type="Pfam" id="PF01509">
    <property type="entry name" value="TruB_N"/>
    <property type="match status" value="1"/>
</dbReference>
<feature type="domain" description="Pseudouridine synthase II N-terminal" evidence="7">
    <location>
        <begin position="105"/>
        <end position="232"/>
    </location>
</feature>
<keyword evidence="5 8" id="KW-0413">Isomerase</keyword>
<evidence type="ECO:0000259" key="7">
    <source>
        <dbReference type="Pfam" id="PF01509"/>
    </source>
</evidence>
<dbReference type="GO" id="GO:0160148">
    <property type="term" value="F:tRNA pseudouridine(55) synthase activity"/>
    <property type="evidence" value="ECO:0007669"/>
    <property type="project" value="UniProtKB-EC"/>
</dbReference>
<dbReference type="InterPro" id="IPR020103">
    <property type="entry name" value="PsdUridine_synth_cat_dom_sf"/>
</dbReference>
<dbReference type="EMBL" id="JAUTXT010000001">
    <property type="protein sequence ID" value="KAK3679975.1"/>
    <property type="molecule type" value="Genomic_DNA"/>
</dbReference>
<evidence type="ECO:0000256" key="3">
    <source>
        <dbReference type="ARBA" id="ARBA00012787"/>
    </source>
</evidence>
<organism evidence="8 9">
    <name type="scientific">Recurvomyces mirabilis</name>
    <dbReference type="NCBI Taxonomy" id="574656"/>
    <lineage>
        <taxon>Eukaryota</taxon>
        <taxon>Fungi</taxon>
        <taxon>Dikarya</taxon>
        <taxon>Ascomycota</taxon>
        <taxon>Pezizomycotina</taxon>
        <taxon>Dothideomycetes</taxon>
        <taxon>Dothideomycetidae</taxon>
        <taxon>Mycosphaerellales</taxon>
        <taxon>Teratosphaeriaceae</taxon>
        <taxon>Recurvomyces</taxon>
    </lineage>
</organism>
<keyword evidence="9" id="KW-1185">Reference proteome</keyword>
<feature type="compositionally biased region" description="Basic and acidic residues" evidence="6">
    <location>
        <begin position="75"/>
        <end position="88"/>
    </location>
</feature>
<dbReference type="Proteomes" id="UP001274830">
    <property type="component" value="Unassembled WGS sequence"/>
</dbReference>
<dbReference type="AlphaFoldDB" id="A0AAE0WYA9"/>
<dbReference type="Gene3D" id="3.30.2350.10">
    <property type="entry name" value="Pseudouridine synthase"/>
    <property type="match status" value="1"/>
</dbReference>
<dbReference type="GO" id="GO:0006400">
    <property type="term" value="P:tRNA modification"/>
    <property type="evidence" value="ECO:0007669"/>
    <property type="project" value="TreeGrafter"/>
</dbReference>
<dbReference type="InterPro" id="IPR014780">
    <property type="entry name" value="tRNA_psdUridine_synth_TruB"/>
</dbReference>
<reference evidence="8" key="1">
    <citation type="submission" date="2023-07" db="EMBL/GenBank/DDBJ databases">
        <title>Black Yeasts Isolated from many extreme environments.</title>
        <authorList>
            <person name="Coleine C."/>
            <person name="Stajich J.E."/>
            <person name="Selbmann L."/>
        </authorList>
    </citation>
    <scope>NUCLEOTIDE SEQUENCE</scope>
    <source>
        <strain evidence="8">CCFEE 5485</strain>
    </source>
</reference>
<feature type="region of interest" description="Disordered" evidence="6">
    <location>
        <begin position="74"/>
        <end position="109"/>
    </location>
</feature>
<proteinExistence type="inferred from homology"/>
<dbReference type="GeneID" id="89957591"/>
<accession>A0AAE0WYA9</accession>
<comment type="similarity">
    <text evidence="2">Belongs to the pseudouridine synthase TruB family.</text>
</comment>